<protein>
    <recommendedName>
        <fullName evidence="4">DUF4468 domain-containing protein</fullName>
    </recommendedName>
</protein>
<keyword evidence="3" id="KW-1185">Reference proteome</keyword>
<gene>
    <name evidence="2" type="ORF">HUW48_19895</name>
</gene>
<evidence type="ECO:0000313" key="3">
    <source>
        <dbReference type="Proteomes" id="UP000514509"/>
    </source>
</evidence>
<proteinExistence type="predicted"/>
<reference evidence="2 3" key="2">
    <citation type="submission" date="2020-08" db="EMBL/GenBank/DDBJ databases">
        <title>Adhaeribacter dokdonensis sp. nov., isolated from the rhizosphere of Elymus tsukushiensis, a plant native to the Dokdo Islands, Republic of Korea.</title>
        <authorList>
            <person name="Ghim S.Y."/>
        </authorList>
    </citation>
    <scope>NUCLEOTIDE SEQUENCE [LARGE SCALE GENOMIC DNA]</scope>
    <source>
        <strain evidence="2 3">KUDC8001</strain>
    </source>
</reference>
<feature type="signal peptide" evidence="1">
    <location>
        <begin position="1"/>
        <end position="19"/>
    </location>
</feature>
<reference evidence="2 3" key="1">
    <citation type="submission" date="2020-06" db="EMBL/GenBank/DDBJ databases">
        <authorList>
            <person name="Hwang Y.J."/>
        </authorList>
    </citation>
    <scope>NUCLEOTIDE SEQUENCE [LARGE SCALE GENOMIC DNA]</scope>
    <source>
        <strain evidence="2 3">KUDC8001</strain>
    </source>
</reference>
<dbReference type="EMBL" id="CP055153">
    <property type="protein sequence ID" value="QMU30151.1"/>
    <property type="molecule type" value="Genomic_DNA"/>
</dbReference>
<dbReference type="Proteomes" id="UP000514509">
    <property type="component" value="Chromosome"/>
</dbReference>
<dbReference type="KEGG" id="add:HUW48_19895"/>
<evidence type="ECO:0008006" key="4">
    <source>
        <dbReference type="Google" id="ProtNLM"/>
    </source>
</evidence>
<evidence type="ECO:0000313" key="2">
    <source>
        <dbReference type="EMBL" id="QMU30151.1"/>
    </source>
</evidence>
<evidence type="ECO:0000256" key="1">
    <source>
        <dbReference type="SAM" id="SignalP"/>
    </source>
</evidence>
<keyword evidence="1" id="KW-0732">Signal</keyword>
<organism evidence="2 3">
    <name type="scientific">Adhaeribacter radiodurans</name>
    <dbReference type="NCBI Taxonomy" id="2745197"/>
    <lineage>
        <taxon>Bacteria</taxon>
        <taxon>Pseudomonadati</taxon>
        <taxon>Bacteroidota</taxon>
        <taxon>Cytophagia</taxon>
        <taxon>Cytophagales</taxon>
        <taxon>Hymenobacteraceae</taxon>
        <taxon>Adhaeribacter</taxon>
    </lineage>
</organism>
<accession>A0A7L7LBE1</accession>
<name>A0A7L7LBE1_9BACT</name>
<feature type="chain" id="PRO_5029478211" description="DUF4468 domain-containing protein" evidence="1">
    <location>
        <begin position="20"/>
        <end position="147"/>
    </location>
</feature>
<dbReference type="AlphaFoldDB" id="A0A7L7LBE1"/>
<sequence length="147" mass="16323">MTRIYTLLFVFFLSLHAFAQTKKDNTITVNTGLPASEAFTAWGIHLAANGYSIDKSDTSSFTISTGSKDTSRLNYAYIVNSSVTDSGLVVIRMKWQLKSSALAGTKATDFYDWEYATAKSNVQNIIFQDINKVIQSFGQYPVSYSVK</sequence>
<dbReference type="RefSeq" id="WP_182412608.1">
    <property type="nucleotide sequence ID" value="NZ_CP055153.1"/>
</dbReference>